<accession>A0ABS1GFX9</accession>
<dbReference type="CDD" id="cd14332">
    <property type="entry name" value="UBA_RuvA_C"/>
    <property type="match status" value="1"/>
</dbReference>
<dbReference type="InterPro" id="IPR013849">
    <property type="entry name" value="DNA_helicase_Holl-junc_RuvA_I"/>
</dbReference>
<dbReference type="Gene3D" id="1.10.150.20">
    <property type="entry name" value="5' to 3' exonuclease, C-terminal subdomain"/>
    <property type="match status" value="1"/>
</dbReference>
<dbReference type="SUPFAM" id="SSF47781">
    <property type="entry name" value="RuvA domain 2-like"/>
    <property type="match status" value="1"/>
</dbReference>
<dbReference type="InterPro" id="IPR036267">
    <property type="entry name" value="RuvA_C_sf"/>
</dbReference>
<keyword evidence="9" id="KW-1185">Reference proteome</keyword>
<dbReference type="Pfam" id="PF14520">
    <property type="entry name" value="HHH_5"/>
    <property type="match status" value="1"/>
</dbReference>
<dbReference type="Pfam" id="PF01330">
    <property type="entry name" value="RuvA_N"/>
    <property type="match status" value="1"/>
</dbReference>
<feature type="region of interest" description="Domain III" evidence="6">
    <location>
        <begin position="135"/>
        <end position="181"/>
    </location>
</feature>
<keyword evidence="5 6" id="KW-0234">DNA repair</keyword>
<dbReference type="EMBL" id="JAACYA010000001">
    <property type="protein sequence ID" value="MBK3331831.1"/>
    <property type="molecule type" value="Genomic_DNA"/>
</dbReference>
<dbReference type="Gene3D" id="2.40.50.140">
    <property type="entry name" value="Nucleic acid-binding proteins"/>
    <property type="match status" value="1"/>
</dbReference>
<dbReference type="SUPFAM" id="SSF46929">
    <property type="entry name" value="DNA helicase RuvA subunit, C-terminal domain"/>
    <property type="match status" value="1"/>
</dbReference>
<dbReference type="GO" id="GO:0003678">
    <property type="term" value="F:DNA helicase activity"/>
    <property type="evidence" value="ECO:0007669"/>
    <property type="project" value="UniProtKB-EC"/>
</dbReference>
<comment type="subunit">
    <text evidence="6">Homotetramer. Forms an RuvA(8)-RuvB(12)-Holliday junction (HJ) complex. HJ DNA is sandwiched between 2 RuvA tetramers; dsDNA enters through RuvA and exits via RuvB. An RuvB hexamer assembles on each DNA strand where it exits the tetramer. Each RuvB hexamer is contacted by two RuvA subunits (via domain III) on 2 adjacent RuvB subunits; this complex drives branch migration. In the full resolvosome a probable DNA-RuvA(4)-RuvB(12)-RuvC(2) complex forms which resolves the HJ.</text>
</comment>
<keyword evidence="4 6" id="KW-0233">DNA recombination</keyword>
<dbReference type="InterPro" id="IPR011114">
    <property type="entry name" value="RuvA_C"/>
</dbReference>
<evidence type="ECO:0000313" key="8">
    <source>
        <dbReference type="EMBL" id="MBK3331831.1"/>
    </source>
</evidence>
<evidence type="ECO:0000313" key="9">
    <source>
        <dbReference type="Proteomes" id="UP000772812"/>
    </source>
</evidence>
<evidence type="ECO:0000259" key="7">
    <source>
        <dbReference type="SMART" id="SM00278"/>
    </source>
</evidence>
<comment type="function">
    <text evidence="6">The RuvA-RuvB-RuvC complex processes Holliday junction (HJ) DNA during genetic recombination and DNA repair, while the RuvA-RuvB complex plays an important role in the rescue of blocked DNA replication forks via replication fork reversal (RFR). RuvA specifically binds to HJ cruciform DNA, conferring on it an open structure. The RuvB hexamer acts as an ATP-dependent pump, pulling dsDNA into and through the RuvAB complex. HJ branch migration allows RuvC to scan DNA until it finds its consensus sequence, where it cleaves and resolves the cruciform DNA.</text>
</comment>
<dbReference type="InterPro" id="IPR003583">
    <property type="entry name" value="Hlx-hairpin-Hlx_DNA-bd_motif"/>
</dbReference>
<proteinExistence type="inferred from homology"/>
<dbReference type="RefSeq" id="WP_200673232.1">
    <property type="nucleotide sequence ID" value="NZ_JAACYA010000001.1"/>
</dbReference>
<evidence type="ECO:0000256" key="5">
    <source>
        <dbReference type="ARBA" id="ARBA00023204"/>
    </source>
</evidence>
<dbReference type="SMART" id="SM00278">
    <property type="entry name" value="HhH1"/>
    <property type="match status" value="2"/>
</dbReference>
<dbReference type="Pfam" id="PF07499">
    <property type="entry name" value="RuvA_C"/>
    <property type="match status" value="1"/>
</dbReference>
<dbReference type="HAMAP" id="MF_00031">
    <property type="entry name" value="DNA_HJ_migration_RuvA"/>
    <property type="match status" value="1"/>
</dbReference>
<dbReference type="Gene3D" id="1.10.8.10">
    <property type="entry name" value="DNA helicase RuvA subunit, C-terminal domain"/>
    <property type="match status" value="1"/>
</dbReference>
<comment type="caution">
    <text evidence="8">The sequence shown here is derived from an EMBL/GenBank/DDBJ whole genome shotgun (WGS) entry which is preliminary data.</text>
</comment>
<protein>
    <recommendedName>
        <fullName evidence="6">Holliday junction branch migration complex subunit RuvA</fullName>
    </recommendedName>
</protein>
<evidence type="ECO:0000256" key="1">
    <source>
        <dbReference type="ARBA" id="ARBA00022490"/>
    </source>
</evidence>
<keyword evidence="3 6" id="KW-0238">DNA-binding</keyword>
<sequence>MLEYIKGKIVEKGEDFVIVEVGSIGFFIYTPSDFDVGFSEQIFVKMFIKEESPVMYGFRTREERDLFVQLLSVSGVGVKHALSILGRYSVGEILDILEESDVDALTDVPGIGKKTAQRIILELRGKIDFIKNELVEDVVSALLSLGFEKKDAFFAAKEAVKETKDLEEAVKKALQKITEKR</sequence>
<keyword evidence="1 6" id="KW-0963">Cytoplasm</keyword>
<gene>
    <name evidence="6 8" type="primary">ruvA</name>
    <name evidence="8" type="ORF">GWK41_01965</name>
</gene>
<comment type="subcellular location">
    <subcellularLocation>
        <location evidence="6">Cytoplasm</location>
    </subcellularLocation>
</comment>
<comment type="domain">
    <text evidence="6">Has three domains with a flexible linker between the domains II and III and assumes an 'L' shape. Domain III is highly mobile and contacts RuvB.</text>
</comment>
<evidence type="ECO:0000256" key="6">
    <source>
        <dbReference type="HAMAP-Rule" id="MF_00031"/>
    </source>
</evidence>
<dbReference type="NCBIfam" id="TIGR00084">
    <property type="entry name" value="ruvA"/>
    <property type="match status" value="1"/>
</dbReference>
<name>A0ABS1GFX9_9AQUI</name>
<evidence type="ECO:0000256" key="2">
    <source>
        <dbReference type="ARBA" id="ARBA00022763"/>
    </source>
</evidence>
<keyword evidence="2 6" id="KW-0227">DNA damage</keyword>
<evidence type="ECO:0000256" key="4">
    <source>
        <dbReference type="ARBA" id="ARBA00023172"/>
    </source>
</evidence>
<dbReference type="SUPFAM" id="SSF50249">
    <property type="entry name" value="Nucleic acid-binding proteins"/>
    <property type="match status" value="1"/>
</dbReference>
<evidence type="ECO:0000256" key="3">
    <source>
        <dbReference type="ARBA" id="ARBA00023125"/>
    </source>
</evidence>
<comment type="similarity">
    <text evidence="6">Belongs to the RuvA family.</text>
</comment>
<comment type="caution">
    <text evidence="6">Lacks conserved residue(s) required for the propagation of feature annotation.</text>
</comment>
<feature type="domain" description="Helix-hairpin-helix DNA-binding motif class 1" evidence="7">
    <location>
        <begin position="68"/>
        <end position="87"/>
    </location>
</feature>
<dbReference type="GO" id="GO:0016787">
    <property type="term" value="F:hydrolase activity"/>
    <property type="evidence" value="ECO:0007669"/>
    <property type="project" value="UniProtKB-KW"/>
</dbReference>
<reference evidence="8 9" key="1">
    <citation type="journal article" date="2021" name="Syst. Appl. Microbiol.">
        <title>Persephonella atlantica sp. nov.: How to adapt to physico-chemical gradients in high temperature hydrothermal habitats.</title>
        <authorList>
            <person name="Francois D.X."/>
            <person name="Godfroy A."/>
            <person name="Mathien C."/>
            <person name="Aube J."/>
            <person name="Cathalot C."/>
            <person name="Lesongeur F."/>
            <person name="L'Haridon S."/>
            <person name="Philippon X."/>
            <person name="Roussel E.G."/>
        </authorList>
    </citation>
    <scope>NUCLEOTIDE SEQUENCE [LARGE SCALE GENOMIC DNA]</scope>
    <source>
        <strain evidence="8 9">MO1340</strain>
    </source>
</reference>
<keyword evidence="8" id="KW-0378">Hydrolase</keyword>
<dbReference type="InterPro" id="IPR010994">
    <property type="entry name" value="RuvA_2-like"/>
</dbReference>
<dbReference type="InterPro" id="IPR012340">
    <property type="entry name" value="NA-bd_OB-fold"/>
</dbReference>
<dbReference type="Proteomes" id="UP000772812">
    <property type="component" value="Unassembled WGS sequence"/>
</dbReference>
<feature type="domain" description="Helix-hairpin-helix DNA-binding motif class 1" evidence="7">
    <location>
        <begin position="103"/>
        <end position="122"/>
    </location>
</feature>
<dbReference type="InterPro" id="IPR000085">
    <property type="entry name" value="RuvA"/>
</dbReference>
<organism evidence="8 9">
    <name type="scientific">Persephonella atlantica</name>
    <dbReference type="NCBI Taxonomy" id="2699429"/>
    <lineage>
        <taxon>Bacteria</taxon>
        <taxon>Pseudomonadati</taxon>
        <taxon>Aquificota</taxon>
        <taxon>Aquificia</taxon>
        <taxon>Aquificales</taxon>
        <taxon>Hydrogenothermaceae</taxon>
        <taxon>Persephonella</taxon>
    </lineage>
</organism>